<comment type="caution">
    <text evidence="1">The sequence shown here is derived from an EMBL/GenBank/DDBJ whole genome shotgun (WGS) entry which is preliminary data.</text>
</comment>
<evidence type="ECO:0000313" key="1">
    <source>
        <dbReference type="EMBL" id="RLW02569.1"/>
    </source>
</evidence>
<name>A0A3L8SIG5_CHLGU</name>
<sequence length="66" mass="7323">MVAVPANHPQTSPFPVAYRPGIHSDKPKAHGGWDISAIKEQSLELTLLNLALNDRVLMKGSMREMR</sequence>
<reference evidence="1 2" key="1">
    <citation type="journal article" date="2018" name="Proc. R. Soc. B">
        <title>A non-coding region near Follistatin controls head colour polymorphism in the Gouldian finch.</title>
        <authorList>
            <person name="Toomey M.B."/>
            <person name="Marques C.I."/>
            <person name="Andrade P."/>
            <person name="Araujo P.M."/>
            <person name="Sabatino S."/>
            <person name="Gazda M.A."/>
            <person name="Afonso S."/>
            <person name="Lopes R.J."/>
            <person name="Corbo J.C."/>
            <person name="Carneiro M."/>
        </authorList>
    </citation>
    <scope>NUCLEOTIDE SEQUENCE [LARGE SCALE GENOMIC DNA]</scope>
    <source>
        <strain evidence="1">Red01</strain>
        <tissue evidence="1">Muscle</tissue>
    </source>
</reference>
<evidence type="ECO:0000313" key="2">
    <source>
        <dbReference type="Proteomes" id="UP000276834"/>
    </source>
</evidence>
<dbReference type="EMBL" id="QUSF01000018">
    <property type="protein sequence ID" value="RLW02569.1"/>
    <property type="molecule type" value="Genomic_DNA"/>
</dbReference>
<keyword evidence="2" id="KW-1185">Reference proteome</keyword>
<accession>A0A3L8SIG5</accession>
<proteinExistence type="predicted"/>
<protein>
    <submittedName>
        <fullName evidence="1">Uncharacterized protein</fullName>
    </submittedName>
</protein>
<dbReference type="AlphaFoldDB" id="A0A3L8SIG5"/>
<gene>
    <name evidence="1" type="ORF">DV515_00007207</name>
</gene>
<dbReference type="Proteomes" id="UP000276834">
    <property type="component" value="Unassembled WGS sequence"/>
</dbReference>
<organism evidence="1 2">
    <name type="scientific">Chloebia gouldiae</name>
    <name type="common">Gouldian finch</name>
    <name type="synonym">Erythrura gouldiae</name>
    <dbReference type="NCBI Taxonomy" id="44316"/>
    <lineage>
        <taxon>Eukaryota</taxon>
        <taxon>Metazoa</taxon>
        <taxon>Chordata</taxon>
        <taxon>Craniata</taxon>
        <taxon>Vertebrata</taxon>
        <taxon>Euteleostomi</taxon>
        <taxon>Archelosauria</taxon>
        <taxon>Archosauria</taxon>
        <taxon>Dinosauria</taxon>
        <taxon>Saurischia</taxon>
        <taxon>Theropoda</taxon>
        <taxon>Coelurosauria</taxon>
        <taxon>Aves</taxon>
        <taxon>Neognathae</taxon>
        <taxon>Neoaves</taxon>
        <taxon>Telluraves</taxon>
        <taxon>Australaves</taxon>
        <taxon>Passeriformes</taxon>
        <taxon>Passeroidea</taxon>
        <taxon>Passeridae</taxon>
        <taxon>Chloebia</taxon>
    </lineage>
</organism>